<evidence type="ECO:0000256" key="11">
    <source>
        <dbReference type="SAM" id="Phobius"/>
    </source>
</evidence>
<gene>
    <name evidence="14" type="ORF">GCM10009745_39120</name>
</gene>
<dbReference type="InterPro" id="IPR003660">
    <property type="entry name" value="HAMP_dom"/>
</dbReference>
<keyword evidence="15" id="KW-1185">Reference proteome</keyword>
<dbReference type="SMART" id="SM00387">
    <property type="entry name" value="HATPase_c"/>
    <property type="match status" value="1"/>
</dbReference>
<keyword evidence="5" id="KW-0808">Transferase</keyword>
<dbReference type="PROSITE" id="PS50109">
    <property type="entry name" value="HIS_KIN"/>
    <property type="match status" value="1"/>
</dbReference>
<dbReference type="PROSITE" id="PS50885">
    <property type="entry name" value="HAMP"/>
    <property type="match status" value="1"/>
</dbReference>
<dbReference type="Proteomes" id="UP001500280">
    <property type="component" value="Unassembled WGS sequence"/>
</dbReference>
<dbReference type="InterPro" id="IPR036097">
    <property type="entry name" value="HisK_dim/P_sf"/>
</dbReference>
<comment type="caution">
    <text evidence="14">The sequence shown here is derived from an EMBL/GenBank/DDBJ whole genome shotgun (WGS) entry which is preliminary data.</text>
</comment>
<dbReference type="SMART" id="SM00304">
    <property type="entry name" value="HAMP"/>
    <property type="match status" value="1"/>
</dbReference>
<keyword evidence="6 11" id="KW-0812">Transmembrane</keyword>
<evidence type="ECO:0000256" key="8">
    <source>
        <dbReference type="ARBA" id="ARBA00022989"/>
    </source>
</evidence>
<evidence type="ECO:0000256" key="5">
    <source>
        <dbReference type="ARBA" id="ARBA00022679"/>
    </source>
</evidence>
<dbReference type="Gene3D" id="6.10.340.10">
    <property type="match status" value="1"/>
</dbReference>
<evidence type="ECO:0000256" key="1">
    <source>
        <dbReference type="ARBA" id="ARBA00000085"/>
    </source>
</evidence>
<dbReference type="RefSeq" id="WP_344153596.1">
    <property type="nucleotide sequence ID" value="NZ_BAAANF010000013.1"/>
</dbReference>
<keyword evidence="4" id="KW-0597">Phosphoprotein</keyword>
<reference evidence="15" key="1">
    <citation type="journal article" date="2019" name="Int. J. Syst. Evol. Microbiol.">
        <title>The Global Catalogue of Microorganisms (GCM) 10K type strain sequencing project: providing services to taxonomists for standard genome sequencing and annotation.</title>
        <authorList>
            <consortium name="The Broad Institute Genomics Platform"/>
            <consortium name="The Broad Institute Genome Sequencing Center for Infectious Disease"/>
            <person name="Wu L."/>
            <person name="Ma J."/>
        </authorList>
    </citation>
    <scope>NUCLEOTIDE SEQUENCE [LARGE SCALE GENOMIC DNA]</scope>
    <source>
        <strain evidence="15">JCM 14307</strain>
    </source>
</reference>
<dbReference type="InterPro" id="IPR050428">
    <property type="entry name" value="TCS_sensor_his_kinase"/>
</dbReference>
<evidence type="ECO:0000313" key="14">
    <source>
        <dbReference type="EMBL" id="GAA1690023.1"/>
    </source>
</evidence>
<comment type="subcellular location">
    <subcellularLocation>
        <location evidence="2">Cell membrane</location>
    </subcellularLocation>
</comment>
<dbReference type="Gene3D" id="3.30.565.10">
    <property type="entry name" value="Histidine kinase-like ATPase, C-terminal domain"/>
    <property type="match status" value="1"/>
</dbReference>
<evidence type="ECO:0000313" key="15">
    <source>
        <dbReference type="Proteomes" id="UP001500280"/>
    </source>
</evidence>
<evidence type="ECO:0000256" key="10">
    <source>
        <dbReference type="ARBA" id="ARBA00023136"/>
    </source>
</evidence>
<evidence type="ECO:0000256" key="9">
    <source>
        <dbReference type="ARBA" id="ARBA00023012"/>
    </source>
</evidence>
<dbReference type="Pfam" id="PF02518">
    <property type="entry name" value="HATPase_c"/>
    <property type="match status" value="1"/>
</dbReference>
<dbReference type="InterPro" id="IPR004358">
    <property type="entry name" value="Sig_transdc_His_kin-like_C"/>
</dbReference>
<dbReference type="InterPro" id="IPR003594">
    <property type="entry name" value="HATPase_dom"/>
</dbReference>
<keyword evidence="9" id="KW-0902">Two-component regulatory system</keyword>
<evidence type="ECO:0000256" key="3">
    <source>
        <dbReference type="ARBA" id="ARBA00012438"/>
    </source>
</evidence>
<name>A0ABP4TMW8_9ACTN</name>
<feature type="transmembrane region" description="Helical" evidence="11">
    <location>
        <begin position="6"/>
        <end position="29"/>
    </location>
</feature>
<keyword evidence="8 11" id="KW-1133">Transmembrane helix</keyword>
<dbReference type="SUPFAM" id="SSF47384">
    <property type="entry name" value="Homodimeric domain of signal transducing histidine kinase"/>
    <property type="match status" value="1"/>
</dbReference>
<dbReference type="Pfam" id="PF00512">
    <property type="entry name" value="HisKA"/>
    <property type="match status" value="1"/>
</dbReference>
<organism evidence="14 15">
    <name type="scientific">Kribbella yunnanensis</name>
    <dbReference type="NCBI Taxonomy" id="190194"/>
    <lineage>
        <taxon>Bacteria</taxon>
        <taxon>Bacillati</taxon>
        <taxon>Actinomycetota</taxon>
        <taxon>Actinomycetes</taxon>
        <taxon>Propionibacteriales</taxon>
        <taxon>Kribbellaceae</taxon>
        <taxon>Kribbella</taxon>
    </lineage>
</organism>
<evidence type="ECO:0000256" key="7">
    <source>
        <dbReference type="ARBA" id="ARBA00022777"/>
    </source>
</evidence>
<dbReference type="CDD" id="cd00082">
    <property type="entry name" value="HisKA"/>
    <property type="match status" value="1"/>
</dbReference>
<evidence type="ECO:0000259" key="13">
    <source>
        <dbReference type="PROSITE" id="PS50885"/>
    </source>
</evidence>
<keyword evidence="7" id="KW-0418">Kinase</keyword>
<dbReference type="PANTHER" id="PTHR45436">
    <property type="entry name" value="SENSOR HISTIDINE KINASE YKOH"/>
    <property type="match status" value="1"/>
</dbReference>
<accession>A0ABP4TMW8</accession>
<evidence type="ECO:0000259" key="12">
    <source>
        <dbReference type="PROSITE" id="PS50109"/>
    </source>
</evidence>
<sequence length="496" mass="53714">MPRLSTAARVTVIAGVIGALLAAGFAFWIRHEVYTSRYEISLRQAQTTLDEMRGDMEILSGGPGRVPSVAYAGTDEYFEIVDSYGRTLLVADGLELLRPGAPPIQPVPRPDEVSGWRGGHYWTAAAPDPRKLQEICGSPTTYNSRRCVRLERLTGRRLETVRVVVPIGAVRKPAPNSIIGRLHGTIGAAIVVSPLEAEDAVAGVDQVLRPALPVAVLLIMLGAYVGTRTALRPVERMRAQAAAISQRNLHERVPVPRTGDVVARLATTLNETLGRLETAAQQQRGFVADAAHELRSPIASLRAILEVANEHPERADWPRVSGTAIEEIRRLQQLADDLLLVARLDAEPESTKQAVDLAELVRRQLARRVDEGPGLTFDAPESAMVAGDPAQLERLVRNLVDNAIRHTRTTVAVGIEQRDGDVVLRIDDDGAGIPEGDRERVFERFTRLDEARSRDAGGAGLGLAIAREIALRHGGTLTVSEAPGGGARFELVLPQV</sequence>
<dbReference type="InterPro" id="IPR036890">
    <property type="entry name" value="HATPase_C_sf"/>
</dbReference>
<dbReference type="InterPro" id="IPR003661">
    <property type="entry name" value="HisK_dim/P_dom"/>
</dbReference>
<dbReference type="Gene3D" id="1.10.287.130">
    <property type="match status" value="1"/>
</dbReference>
<dbReference type="CDD" id="cd00075">
    <property type="entry name" value="HATPase"/>
    <property type="match status" value="1"/>
</dbReference>
<evidence type="ECO:0000256" key="2">
    <source>
        <dbReference type="ARBA" id="ARBA00004236"/>
    </source>
</evidence>
<evidence type="ECO:0000256" key="6">
    <source>
        <dbReference type="ARBA" id="ARBA00022692"/>
    </source>
</evidence>
<dbReference type="SMART" id="SM00388">
    <property type="entry name" value="HisKA"/>
    <property type="match status" value="1"/>
</dbReference>
<protein>
    <recommendedName>
        <fullName evidence="3">histidine kinase</fullName>
        <ecNumber evidence="3">2.7.13.3</ecNumber>
    </recommendedName>
</protein>
<dbReference type="CDD" id="cd06225">
    <property type="entry name" value="HAMP"/>
    <property type="match status" value="1"/>
</dbReference>
<dbReference type="PRINTS" id="PR00344">
    <property type="entry name" value="BCTRLSENSOR"/>
</dbReference>
<dbReference type="EC" id="2.7.13.3" evidence="3"/>
<feature type="domain" description="HAMP" evidence="13">
    <location>
        <begin position="228"/>
        <end position="281"/>
    </location>
</feature>
<proteinExistence type="predicted"/>
<evidence type="ECO:0000256" key="4">
    <source>
        <dbReference type="ARBA" id="ARBA00022553"/>
    </source>
</evidence>
<comment type="catalytic activity">
    <reaction evidence="1">
        <text>ATP + protein L-histidine = ADP + protein N-phospho-L-histidine.</text>
        <dbReference type="EC" id="2.7.13.3"/>
    </reaction>
</comment>
<dbReference type="SUPFAM" id="SSF55874">
    <property type="entry name" value="ATPase domain of HSP90 chaperone/DNA topoisomerase II/histidine kinase"/>
    <property type="match status" value="1"/>
</dbReference>
<feature type="domain" description="Histidine kinase" evidence="12">
    <location>
        <begin position="289"/>
        <end position="496"/>
    </location>
</feature>
<dbReference type="PANTHER" id="PTHR45436:SF5">
    <property type="entry name" value="SENSOR HISTIDINE KINASE TRCS"/>
    <property type="match status" value="1"/>
</dbReference>
<dbReference type="EMBL" id="BAAANF010000013">
    <property type="protein sequence ID" value="GAA1690023.1"/>
    <property type="molecule type" value="Genomic_DNA"/>
</dbReference>
<dbReference type="InterPro" id="IPR005467">
    <property type="entry name" value="His_kinase_dom"/>
</dbReference>
<dbReference type="Pfam" id="PF00672">
    <property type="entry name" value="HAMP"/>
    <property type="match status" value="1"/>
</dbReference>
<keyword evidence="10 11" id="KW-0472">Membrane</keyword>